<dbReference type="EMBL" id="LR796434">
    <property type="protein sequence ID" value="CAB4144203.1"/>
    <property type="molecule type" value="Genomic_DNA"/>
</dbReference>
<evidence type="ECO:0000256" key="1">
    <source>
        <dbReference type="SAM" id="Coils"/>
    </source>
</evidence>
<proteinExistence type="predicted"/>
<accession>A0A6J5MFW4</accession>
<feature type="coiled-coil region" evidence="1">
    <location>
        <begin position="42"/>
        <end position="76"/>
    </location>
</feature>
<reference evidence="2" key="1">
    <citation type="submission" date="2020-04" db="EMBL/GenBank/DDBJ databases">
        <authorList>
            <person name="Chiriac C."/>
            <person name="Salcher M."/>
            <person name="Ghai R."/>
            <person name="Kavagutti S V."/>
        </authorList>
    </citation>
    <scope>NUCLEOTIDE SEQUENCE</scope>
</reference>
<organism evidence="2">
    <name type="scientific">uncultured Caudovirales phage</name>
    <dbReference type="NCBI Taxonomy" id="2100421"/>
    <lineage>
        <taxon>Viruses</taxon>
        <taxon>Duplodnaviria</taxon>
        <taxon>Heunggongvirae</taxon>
        <taxon>Uroviricota</taxon>
        <taxon>Caudoviricetes</taxon>
        <taxon>Peduoviridae</taxon>
        <taxon>Maltschvirus</taxon>
        <taxon>Maltschvirus maltsch</taxon>
    </lineage>
</organism>
<protein>
    <submittedName>
        <fullName evidence="2">Uncharacterized protein</fullName>
    </submittedName>
</protein>
<sequence>MSTSDLITKIDLYFNDGSVKTLVGQDRFLGIRDALKAQSQANELLCKQAELMENTIRRLQSENACLKSEVERLHETGNAMAEWLNEQGNYGGLTDKWPKPFQNPLP</sequence>
<gene>
    <name evidence="2" type="ORF">UFOVP460_23</name>
</gene>
<name>A0A6J5MFW4_9CAUD</name>
<evidence type="ECO:0000313" key="2">
    <source>
        <dbReference type="EMBL" id="CAB4144203.1"/>
    </source>
</evidence>
<keyword evidence="1" id="KW-0175">Coiled coil</keyword>